<feature type="compositionally biased region" description="Polar residues" evidence="1">
    <location>
        <begin position="55"/>
        <end position="71"/>
    </location>
</feature>
<feature type="region of interest" description="Disordered" evidence="1">
    <location>
        <begin position="129"/>
        <end position="203"/>
    </location>
</feature>
<feature type="region of interest" description="Disordered" evidence="1">
    <location>
        <begin position="1"/>
        <end position="74"/>
    </location>
</feature>
<evidence type="ECO:0000256" key="1">
    <source>
        <dbReference type="SAM" id="MobiDB-lite"/>
    </source>
</evidence>
<reference evidence="3" key="1">
    <citation type="submission" date="2025-08" db="UniProtKB">
        <authorList>
            <consortium name="RefSeq"/>
        </authorList>
    </citation>
    <scope>IDENTIFICATION</scope>
    <source>
        <tissue evidence="3">Blood</tissue>
    </source>
</reference>
<protein>
    <submittedName>
        <fullName evidence="3">Uncharacterized protein LOC116561830</fullName>
    </submittedName>
</protein>
<dbReference type="AlphaFoldDB" id="A0A6J3J495"/>
<sequence>MQRGPLFSGPSADPAERGSTYPGVHRGQGMAGLQVPAFNAGVRPVTPSRVETRPPETTSSGMHREPLSSTPVAPCESNVARLRVPACRARHGPRDLRRSASGCPCRVSRTDPTPRELMGCGLLFLRPPLPRGSAGAGAPPSARAGGGPAWDKAPGSPWWVRKIRATAAGERAPARGRSSPGRTRMSISCKKRQFPRSSGIYVK</sequence>
<dbReference type="RefSeq" id="XP_032149681.1">
    <property type="nucleotide sequence ID" value="XM_032293790.1"/>
</dbReference>
<evidence type="ECO:0000313" key="2">
    <source>
        <dbReference type="Proteomes" id="UP000504640"/>
    </source>
</evidence>
<gene>
    <name evidence="3" type="primary">LOC116561830</name>
</gene>
<dbReference type="Proteomes" id="UP000504640">
    <property type="component" value="Unplaced"/>
</dbReference>
<dbReference type="GeneID" id="116561830"/>
<organism evidence="2 3">
    <name type="scientific">Sapajus apella</name>
    <name type="common">Brown-capped capuchin</name>
    <name type="synonym">Cebus apella</name>
    <dbReference type="NCBI Taxonomy" id="9515"/>
    <lineage>
        <taxon>Eukaryota</taxon>
        <taxon>Metazoa</taxon>
        <taxon>Chordata</taxon>
        <taxon>Craniata</taxon>
        <taxon>Vertebrata</taxon>
        <taxon>Euteleostomi</taxon>
        <taxon>Mammalia</taxon>
        <taxon>Eutheria</taxon>
        <taxon>Euarchontoglires</taxon>
        <taxon>Primates</taxon>
        <taxon>Haplorrhini</taxon>
        <taxon>Platyrrhini</taxon>
        <taxon>Cebidae</taxon>
        <taxon>Cebinae</taxon>
        <taxon>Sapajus</taxon>
    </lineage>
</organism>
<feature type="region of interest" description="Disordered" evidence="1">
    <location>
        <begin position="92"/>
        <end position="111"/>
    </location>
</feature>
<proteinExistence type="predicted"/>
<evidence type="ECO:0000313" key="3">
    <source>
        <dbReference type="RefSeq" id="XP_032149681.1"/>
    </source>
</evidence>
<name>A0A6J3J495_SAPAP</name>
<accession>A0A6J3J495</accession>
<keyword evidence="2" id="KW-1185">Reference proteome</keyword>
<feature type="compositionally biased region" description="Low complexity" evidence="1">
    <location>
        <begin position="129"/>
        <end position="143"/>
    </location>
</feature>